<dbReference type="Gene3D" id="3.30.2010.10">
    <property type="entry name" value="Metalloproteases ('zincins'), catalytic domain"/>
    <property type="match status" value="1"/>
</dbReference>
<evidence type="ECO:0000256" key="6">
    <source>
        <dbReference type="ARBA" id="ARBA00023049"/>
    </source>
</evidence>
<feature type="domain" description="Peptidase M48" evidence="9">
    <location>
        <begin position="233"/>
        <end position="300"/>
    </location>
</feature>
<comment type="caution">
    <text evidence="10">The sequence shown here is derived from an EMBL/GenBank/DDBJ whole genome shotgun (WGS) entry which is preliminary data.</text>
</comment>
<keyword evidence="11" id="KW-1185">Reference proteome</keyword>
<sequence>MNFYRRARFASDAFRDLSSRIFNRAPVQEPNSRILQNGSSNAAKFSGFSTYSCFSKRFGFSVGATSKNYCNSVNDIIIGKRYFSVDRYWLENFTCVLVAFGAAITYYFRHLETVPYTNRTRFVIMSKAMEKRGGESQFQHWKASFKDQILPATHQDSVRVMLISKEIIEALQRELSLENVGSVRYASSETDEGRAHDTLTEGGEGRIDGKLGKEDQILQHTRKKGQEKWFQATTSHLEGLNWEVLVVNKPIVEAVYMSGGKIVVFTGLLEHFGTDEELATVIGHEVGHAVARHVAESLTRNVLFVDSISTLLSKPPFAQKREMEADYIGLMLLASAGYDPRVVPKVYEKFDQFPVDNLLYPSGKKRAQMLAQAKVMEEALSIYREIRPDEQDSHPMPFAIYLPGLLPELQSKSPLQEFSKMGLQARLSFLGSLRILVFRKD</sequence>
<evidence type="ECO:0000313" key="11">
    <source>
        <dbReference type="Proteomes" id="UP001168877"/>
    </source>
</evidence>
<evidence type="ECO:0000256" key="1">
    <source>
        <dbReference type="ARBA" id="ARBA00001947"/>
    </source>
</evidence>
<evidence type="ECO:0000256" key="3">
    <source>
        <dbReference type="ARBA" id="ARBA00022723"/>
    </source>
</evidence>
<evidence type="ECO:0000313" key="10">
    <source>
        <dbReference type="EMBL" id="KAK0597316.1"/>
    </source>
</evidence>
<protein>
    <recommendedName>
        <fullName evidence="9">Peptidase M48 domain-containing protein</fullName>
    </recommendedName>
</protein>
<evidence type="ECO:0000256" key="7">
    <source>
        <dbReference type="SAM" id="MobiDB-lite"/>
    </source>
</evidence>
<keyword evidence="4" id="KW-0378">Hydrolase</keyword>
<dbReference type="CDD" id="cd07331">
    <property type="entry name" value="M48C_Oma1_like"/>
    <property type="match status" value="1"/>
</dbReference>
<dbReference type="GO" id="GO:0016020">
    <property type="term" value="C:membrane"/>
    <property type="evidence" value="ECO:0007669"/>
    <property type="project" value="TreeGrafter"/>
</dbReference>
<keyword evidence="8" id="KW-1133">Transmembrane helix</keyword>
<reference evidence="10" key="1">
    <citation type="journal article" date="2022" name="Plant J.">
        <title>Strategies of tolerance reflected in two North American maple genomes.</title>
        <authorList>
            <person name="McEvoy S.L."/>
            <person name="Sezen U.U."/>
            <person name="Trouern-Trend A."/>
            <person name="McMahon S.M."/>
            <person name="Schaberg P.G."/>
            <person name="Yang J."/>
            <person name="Wegrzyn J.L."/>
            <person name="Swenson N.G."/>
        </authorList>
    </citation>
    <scope>NUCLEOTIDE SEQUENCE</scope>
    <source>
        <strain evidence="10">NS2018</strain>
    </source>
</reference>
<keyword evidence="8" id="KW-0472">Membrane</keyword>
<proteinExistence type="predicted"/>
<accession>A0AA39SG63</accession>
<gene>
    <name evidence="10" type="ORF">LWI29_023993</name>
</gene>
<dbReference type="GO" id="GO:0004222">
    <property type="term" value="F:metalloendopeptidase activity"/>
    <property type="evidence" value="ECO:0007669"/>
    <property type="project" value="InterPro"/>
</dbReference>
<evidence type="ECO:0000256" key="4">
    <source>
        <dbReference type="ARBA" id="ARBA00022801"/>
    </source>
</evidence>
<comment type="cofactor">
    <cofactor evidence="1">
        <name>Zn(2+)</name>
        <dbReference type="ChEBI" id="CHEBI:29105"/>
    </cofactor>
</comment>
<reference evidence="10" key="2">
    <citation type="submission" date="2023-06" db="EMBL/GenBank/DDBJ databases">
        <authorList>
            <person name="Swenson N.G."/>
            <person name="Wegrzyn J.L."/>
            <person name="Mcevoy S.L."/>
        </authorList>
    </citation>
    <scope>NUCLEOTIDE SEQUENCE</scope>
    <source>
        <strain evidence="10">NS2018</strain>
        <tissue evidence="10">Leaf</tissue>
    </source>
</reference>
<feature type="region of interest" description="Disordered" evidence="7">
    <location>
        <begin position="191"/>
        <end position="212"/>
    </location>
</feature>
<keyword evidence="3" id="KW-0479">Metal-binding</keyword>
<evidence type="ECO:0000256" key="5">
    <source>
        <dbReference type="ARBA" id="ARBA00022833"/>
    </source>
</evidence>
<dbReference type="GO" id="GO:0046872">
    <property type="term" value="F:metal ion binding"/>
    <property type="evidence" value="ECO:0007669"/>
    <property type="project" value="UniProtKB-KW"/>
</dbReference>
<dbReference type="GO" id="GO:0051603">
    <property type="term" value="P:proteolysis involved in protein catabolic process"/>
    <property type="evidence" value="ECO:0007669"/>
    <property type="project" value="TreeGrafter"/>
</dbReference>
<evidence type="ECO:0000256" key="2">
    <source>
        <dbReference type="ARBA" id="ARBA00022670"/>
    </source>
</evidence>
<keyword evidence="2" id="KW-0645">Protease</keyword>
<dbReference type="InterPro" id="IPR001915">
    <property type="entry name" value="Peptidase_M48"/>
</dbReference>
<dbReference type="InterPro" id="IPR051156">
    <property type="entry name" value="Mito/Outer_Membr_Metalloprot"/>
</dbReference>
<dbReference type="PANTHER" id="PTHR22726:SF1">
    <property type="entry name" value="METALLOENDOPEPTIDASE OMA1, MITOCHONDRIAL"/>
    <property type="match status" value="1"/>
</dbReference>
<feature type="transmembrane region" description="Helical" evidence="8">
    <location>
        <begin position="88"/>
        <end position="108"/>
    </location>
</feature>
<evidence type="ECO:0000256" key="8">
    <source>
        <dbReference type="SAM" id="Phobius"/>
    </source>
</evidence>
<dbReference type="Proteomes" id="UP001168877">
    <property type="component" value="Unassembled WGS sequence"/>
</dbReference>
<dbReference type="Pfam" id="PF01435">
    <property type="entry name" value="Peptidase_M48"/>
    <property type="match status" value="1"/>
</dbReference>
<dbReference type="PANTHER" id="PTHR22726">
    <property type="entry name" value="METALLOENDOPEPTIDASE OMA1"/>
    <property type="match status" value="1"/>
</dbReference>
<keyword evidence="5" id="KW-0862">Zinc</keyword>
<dbReference type="EMBL" id="JAUESC010000004">
    <property type="protein sequence ID" value="KAK0597316.1"/>
    <property type="molecule type" value="Genomic_DNA"/>
</dbReference>
<evidence type="ECO:0000259" key="9">
    <source>
        <dbReference type="Pfam" id="PF01435"/>
    </source>
</evidence>
<keyword evidence="8" id="KW-0812">Transmembrane</keyword>
<dbReference type="AlphaFoldDB" id="A0AA39SG63"/>
<organism evidence="10 11">
    <name type="scientific">Acer saccharum</name>
    <name type="common">Sugar maple</name>
    <dbReference type="NCBI Taxonomy" id="4024"/>
    <lineage>
        <taxon>Eukaryota</taxon>
        <taxon>Viridiplantae</taxon>
        <taxon>Streptophyta</taxon>
        <taxon>Embryophyta</taxon>
        <taxon>Tracheophyta</taxon>
        <taxon>Spermatophyta</taxon>
        <taxon>Magnoliopsida</taxon>
        <taxon>eudicotyledons</taxon>
        <taxon>Gunneridae</taxon>
        <taxon>Pentapetalae</taxon>
        <taxon>rosids</taxon>
        <taxon>malvids</taxon>
        <taxon>Sapindales</taxon>
        <taxon>Sapindaceae</taxon>
        <taxon>Hippocastanoideae</taxon>
        <taxon>Acereae</taxon>
        <taxon>Acer</taxon>
    </lineage>
</organism>
<name>A0AA39SG63_ACESA</name>
<keyword evidence="6" id="KW-0482">Metalloprotease</keyword>